<dbReference type="EMBL" id="DS547150">
    <property type="protein sequence ID" value="EDR00419.1"/>
    <property type="molecule type" value="Genomic_DNA"/>
</dbReference>
<dbReference type="GeneID" id="6084573"/>
<dbReference type="InterPro" id="IPR032675">
    <property type="entry name" value="LRR_dom_sf"/>
</dbReference>
<sequence>MEGSTCRSLVGVIPDAPPKKFCADSPQLESVARSVVSEAEQRITDLEEIKRRSSETHQLILRRLEEYHSYALYHKSFFAPIFHFPLELLSEIFVICVTDSGVSCLSTLRKVCRRWRDTVHSTPRLWNRPPRISASPRLETEPSRLELHLTLARDLPLSIDVSIHQWCVMVTPMLKTLVTHSDRIGELKIHCDWKGLRLLSGMSSRLCNLRTLELRINNGIENTDIAIFSIAPQLRDVCLLPSRSGYQFSRLGLPWAQLKTVTIRWPDLDYAWMVLSKAPHMEMCTFIHVENAGNPRGIIRHTGLKDLSFKKFPCNPQAVFPASLFDNLALPNLNSLLVQLDELTIDPIIALIARSGCRLTKLALNSYFIEGSLRALLVETPSLTHLEVDHLWPTSIKDLTIDKDSKNDPIAPHLRVIQVRKFNYVDEPWCLLLNTLIGSRVDSLQSIQEIHLNFDDQSHAFQVYGHLRGIPWTPSGDFGYDFTVDWARSLRKLTRSSLPPKDDAITSLNDILDEMDDYRFIEWQPYLATSAIYDNVVDICSLTGNHLERLRGWCEVQARIRRLLKYWTALREEYREFPQSIWKKQNYLLALSPVFYLAPHTS</sequence>
<proteinExistence type="predicted"/>
<protein>
    <submittedName>
        <fullName evidence="1">Predicted protein</fullName>
    </submittedName>
</protein>
<dbReference type="HOGENOM" id="CLU_440792_0_0_1"/>
<dbReference type="AlphaFoldDB" id="B0DYE1"/>
<accession>B0DYE1</accession>
<dbReference type="RefSeq" id="XP_001888978.1">
    <property type="nucleotide sequence ID" value="XM_001888943.1"/>
</dbReference>
<name>B0DYE1_LACBS</name>
<evidence type="ECO:0000313" key="1">
    <source>
        <dbReference type="EMBL" id="EDR00419.1"/>
    </source>
</evidence>
<gene>
    <name evidence="1" type="ORF">LACBIDRAFT_314366</name>
</gene>
<evidence type="ECO:0000313" key="2">
    <source>
        <dbReference type="Proteomes" id="UP000001194"/>
    </source>
</evidence>
<dbReference type="KEGG" id="lbc:LACBIDRAFT_314366"/>
<dbReference type="Gene3D" id="3.80.10.10">
    <property type="entry name" value="Ribonuclease Inhibitor"/>
    <property type="match status" value="1"/>
</dbReference>
<reference evidence="1 2" key="1">
    <citation type="journal article" date="2008" name="Nature">
        <title>The genome of Laccaria bicolor provides insights into mycorrhizal symbiosis.</title>
        <authorList>
            <person name="Martin F."/>
            <person name="Aerts A."/>
            <person name="Ahren D."/>
            <person name="Brun A."/>
            <person name="Danchin E.G.J."/>
            <person name="Duchaussoy F."/>
            <person name="Gibon J."/>
            <person name="Kohler A."/>
            <person name="Lindquist E."/>
            <person name="Pereda V."/>
            <person name="Salamov A."/>
            <person name="Shapiro H.J."/>
            <person name="Wuyts J."/>
            <person name="Blaudez D."/>
            <person name="Buee M."/>
            <person name="Brokstein P."/>
            <person name="Canbaeck B."/>
            <person name="Cohen D."/>
            <person name="Courty P.E."/>
            <person name="Coutinho P.M."/>
            <person name="Delaruelle C."/>
            <person name="Detter J.C."/>
            <person name="Deveau A."/>
            <person name="DiFazio S."/>
            <person name="Duplessis S."/>
            <person name="Fraissinet-Tachet L."/>
            <person name="Lucic E."/>
            <person name="Frey-Klett P."/>
            <person name="Fourrey C."/>
            <person name="Feussner I."/>
            <person name="Gay G."/>
            <person name="Grimwood J."/>
            <person name="Hoegger P.J."/>
            <person name="Jain P."/>
            <person name="Kilaru S."/>
            <person name="Labbe J."/>
            <person name="Lin Y.C."/>
            <person name="Legue V."/>
            <person name="Le Tacon F."/>
            <person name="Marmeisse R."/>
            <person name="Melayah D."/>
            <person name="Montanini B."/>
            <person name="Muratet M."/>
            <person name="Nehls U."/>
            <person name="Niculita-Hirzel H."/>
            <person name="Oudot-Le Secq M.P."/>
            <person name="Peter M."/>
            <person name="Quesneville H."/>
            <person name="Rajashekar B."/>
            <person name="Reich M."/>
            <person name="Rouhier N."/>
            <person name="Schmutz J."/>
            <person name="Yin T."/>
            <person name="Chalot M."/>
            <person name="Henrissat B."/>
            <person name="Kuees U."/>
            <person name="Lucas S."/>
            <person name="Van de Peer Y."/>
            <person name="Podila G.K."/>
            <person name="Polle A."/>
            <person name="Pukkila P.J."/>
            <person name="Richardson P.M."/>
            <person name="Rouze P."/>
            <person name="Sanders I.R."/>
            <person name="Stajich J.E."/>
            <person name="Tunlid A."/>
            <person name="Tuskan G."/>
            <person name="Grigoriev I.V."/>
        </authorList>
    </citation>
    <scope>NUCLEOTIDE SEQUENCE [LARGE SCALE GENOMIC DNA]</scope>
    <source>
        <strain evidence="2">S238N-H82 / ATCC MYA-4686</strain>
    </source>
</reference>
<dbReference type="OrthoDB" id="3365698at2759"/>
<keyword evidence="2" id="KW-1185">Reference proteome</keyword>
<dbReference type="SUPFAM" id="SSF52047">
    <property type="entry name" value="RNI-like"/>
    <property type="match status" value="1"/>
</dbReference>
<dbReference type="InParanoid" id="B0DYE1"/>
<dbReference type="Proteomes" id="UP000001194">
    <property type="component" value="Unassembled WGS sequence"/>
</dbReference>
<organism evidence="2">
    <name type="scientific">Laccaria bicolor (strain S238N-H82 / ATCC MYA-4686)</name>
    <name type="common">Bicoloured deceiver</name>
    <name type="synonym">Laccaria laccata var. bicolor</name>
    <dbReference type="NCBI Taxonomy" id="486041"/>
    <lineage>
        <taxon>Eukaryota</taxon>
        <taxon>Fungi</taxon>
        <taxon>Dikarya</taxon>
        <taxon>Basidiomycota</taxon>
        <taxon>Agaricomycotina</taxon>
        <taxon>Agaricomycetes</taxon>
        <taxon>Agaricomycetidae</taxon>
        <taxon>Agaricales</taxon>
        <taxon>Agaricineae</taxon>
        <taxon>Hydnangiaceae</taxon>
        <taxon>Laccaria</taxon>
    </lineage>
</organism>